<dbReference type="GO" id="GO:0008137">
    <property type="term" value="F:NADH dehydrogenase (ubiquinone) activity"/>
    <property type="evidence" value="ECO:0007669"/>
    <property type="project" value="UniProtKB-EC"/>
</dbReference>
<evidence type="ECO:0000256" key="7">
    <source>
        <dbReference type="ARBA" id="ARBA00022660"/>
    </source>
</evidence>
<evidence type="ECO:0000256" key="12">
    <source>
        <dbReference type="ARBA" id="ARBA00022989"/>
    </source>
</evidence>
<dbReference type="EMBL" id="MW619726">
    <property type="protein sequence ID" value="UPI55390.1"/>
    <property type="molecule type" value="Genomic_DNA"/>
</dbReference>
<comment type="subcellular location">
    <subcellularLocation>
        <location evidence="2 18">Mitochondrion inner membrane</location>
        <topology evidence="2 18">Multi-pass membrane protein</topology>
    </subcellularLocation>
</comment>
<dbReference type="PANTHER" id="PTHR46552">
    <property type="entry name" value="NADH-UBIQUINONE OXIDOREDUCTASE CHAIN 2"/>
    <property type="match status" value="1"/>
</dbReference>
<feature type="transmembrane region" description="Helical" evidence="18">
    <location>
        <begin position="262"/>
        <end position="286"/>
    </location>
</feature>
<evidence type="ECO:0000256" key="15">
    <source>
        <dbReference type="ARBA" id="ARBA00023128"/>
    </source>
</evidence>
<accession>A0A8T9W025</accession>
<feature type="transmembrane region" description="Helical" evidence="18">
    <location>
        <begin position="147"/>
        <end position="167"/>
    </location>
</feature>
<evidence type="ECO:0000256" key="5">
    <source>
        <dbReference type="ARBA" id="ARBA00021008"/>
    </source>
</evidence>
<evidence type="ECO:0000256" key="10">
    <source>
        <dbReference type="ARBA" id="ARBA00022967"/>
    </source>
</evidence>
<feature type="transmembrane region" description="Helical" evidence="18">
    <location>
        <begin position="230"/>
        <end position="250"/>
    </location>
</feature>
<evidence type="ECO:0000259" key="19">
    <source>
        <dbReference type="Pfam" id="PF00361"/>
    </source>
</evidence>
<feature type="transmembrane region" description="Helical" evidence="18">
    <location>
        <begin position="188"/>
        <end position="210"/>
    </location>
</feature>
<evidence type="ECO:0000256" key="4">
    <source>
        <dbReference type="ARBA" id="ARBA00012944"/>
    </source>
</evidence>
<geneLocation type="mitochondrion" evidence="20"/>
<keyword evidence="10 18" id="KW-1278">Translocase</keyword>
<evidence type="ECO:0000256" key="16">
    <source>
        <dbReference type="ARBA" id="ARBA00023136"/>
    </source>
</evidence>
<feature type="transmembrane region" description="Helical" evidence="18">
    <location>
        <begin position="26"/>
        <end position="44"/>
    </location>
</feature>
<keyword evidence="8 18" id="KW-0812">Transmembrane</keyword>
<dbReference type="GO" id="GO:0005743">
    <property type="term" value="C:mitochondrial inner membrane"/>
    <property type="evidence" value="ECO:0007669"/>
    <property type="project" value="UniProtKB-SubCell"/>
</dbReference>
<feature type="domain" description="NADH:quinone oxidoreductase/Mrp antiporter transmembrane" evidence="19">
    <location>
        <begin position="23"/>
        <end position="277"/>
    </location>
</feature>
<dbReference type="GO" id="GO:0006120">
    <property type="term" value="P:mitochondrial electron transport, NADH to ubiquinone"/>
    <property type="evidence" value="ECO:0007669"/>
    <property type="project" value="InterPro"/>
</dbReference>
<evidence type="ECO:0000256" key="18">
    <source>
        <dbReference type="RuleBase" id="RU003403"/>
    </source>
</evidence>
<evidence type="ECO:0000256" key="1">
    <source>
        <dbReference type="ARBA" id="ARBA00003257"/>
    </source>
</evidence>
<evidence type="ECO:0000256" key="2">
    <source>
        <dbReference type="ARBA" id="ARBA00004448"/>
    </source>
</evidence>
<dbReference type="InterPro" id="IPR003917">
    <property type="entry name" value="NADH_UbQ_OxRdtase_chain2"/>
</dbReference>
<dbReference type="InterPro" id="IPR001750">
    <property type="entry name" value="ND/Mrp_TM"/>
</dbReference>
<keyword evidence="6" id="KW-0813">Transport</keyword>
<keyword evidence="11 18" id="KW-0249">Electron transport</keyword>
<dbReference type="InterPro" id="IPR050175">
    <property type="entry name" value="Complex_I_Subunit_2"/>
</dbReference>
<organism evidence="20">
    <name type="scientific">Neuroctenus yunnanensis</name>
    <dbReference type="NCBI Taxonomy" id="2813420"/>
    <lineage>
        <taxon>Eukaryota</taxon>
        <taxon>Metazoa</taxon>
        <taxon>Ecdysozoa</taxon>
        <taxon>Arthropoda</taxon>
        <taxon>Hexapoda</taxon>
        <taxon>Insecta</taxon>
        <taxon>Pterygota</taxon>
        <taxon>Neoptera</taxon>
        <taxon>Paraneoptera</taxon>
        <taxon>Hemiptera</taxon>
        <taxon>Heteroptera</taxon>
        <taxon>Panheteroptera</taxon>
        <taxon>Pentatomomorpha</taxon>
        <taxon>Aradoidea</taxon>
        <taxon>Aradidae</taxon>
        <taxon>Mezirinae</taxon>
        <taxon>Neuroctenus</taxon>
    </lineage>
</organism>
<keyword evidence="7 18" id="KW-0679">Respiratory chain</keyword>
<evidence type="ECO:0000256" key="8">
    <source>
        <dbReference type="ARBA" id="ARBA00022692"/>
    </source>
</evidence>
<name>A0A8T9W025_9HEMI</name>
<keyword evidence="14 18" id="KW-0830">Ubiquinone</keyword>
<feature type="transmembrane region" description="Helical" evidence="18">
    <location>
        <begin position="84"/>
        <end position="102"/>
    </location>
</feature>
<keyword evidence="16 18" id="KW-0472">Membrane</keyword>
<comment type="function">
    <text evidence="18">Core subunit of the mitochondrial membrane respiratory chain NADH dehydrogenase (Complex I) which catalyzes electron transfer from NADH through the respiratory chain, using ubiquinone as an electron acceptor. Essential for the catalytic activity and assembly of complex I.</text>
</comment>
<keyword evidence="9 18" id="KW-0999">Mitochondrion inner membrane</keyword>
<evidence type="ECO:0000256" key="6">
    <source>
        <dbReference type="ARBA" id="ARBA00022448"/>
    </source>
</evidence>
<dbReference type="AlphaFoldDB" id="A0A8T9W025"/>
<evidence type="ECO:0000256" key="11">
    <source>
        <dbReference type="ARBA" id="ARBA00022982"/>
    </source>
</evidence>
<comment type="function">
    <text evidence="1">Core subunit of the mitochondrial membrane respiratory chain NADH dehydrogenase (Complex I) that is believed to belong to the minimal assembly required for catalysis. Complex I functions in the transfer of electrons from NADH to the respiratory chain. The immediate electron acceptor for the enzyme is believed to be ubiquinone.</text>
</comment>
<evidence type="ECO:0000256" key="3">
    <source>
        <dbReference type="ARBA" id="ARBA00007012"/>
    </source>
</evidence>
<proteinExistence type="inferred from homology"/>
<comment type="catalytic activity">
    <reaction evidence="17 18">
        <text>a ubiquinone + NADH + 5 H(+)(in) = a ubiquinol + NAD(+) + 4 H(+)(out)</text>
        <dbReference type="Rhea" id="RHEA:29091"/>
        <dbReference type="Rhea" id="RHEA-COMP:9565"/>
        <dbReference type="Rhea" id="RHEA-COMP:9566"/>
        <dbReference type="ChEBI" id="CHEBI:15378"/>
        <dbReference type="ChEBI" id="CHEBI:16389"/>
        <dbReference type="ChEBI" id="CHEBI:17976"/>
        <dbReference type="ChEBI" id="CHEBI:57540"/>
        <dbReference type="ChEBI" id="CHEBI:57945"/>
        <dbReference type="EC" id="7.1.1.2"/>
    </reaction>
</comment>
<keyword evidence="12 18" id="KW-1133">Transmembrane helix</keyword>
<dbReference type="PANTHER" id="PTHR46552:SF1">
    <property type="entry name" value="NADH-UBIQUINONE OXIDOREDUCTASE CHAIN 2"/>
    <property type="match status" value="1"/>
</dbReference>
<protein>
    <recommendedName>
        <fullName evidence="5 18">NADH-ubiquinone oxidoreductase chain 2</fullName>
        <ecNumber evidence="4 18">7.1.1.2</ecNumber>
    </recommendedName>
</protein>
<evidence type="ECO:0000256" key="14">
    <source>
        <dbReference type="ARBA" id="ARBA00023075"/>
    </source>
</evidence>
<keyword evidence="15 18" id="KW-0496">Mitochondrion</keyword>
<comment type="similarity">
    <text evidence="3 18">Belongs to the complex I subunit 2 family.</text>
</comment>
<dbReference type="GeneID" id="72131586"/>
<evidence type="ECO:0000313" key="20">
    <source>
        <dbReference type="EMBL" id="UPI55390.1"/>
    </source>
</evidence>
<dbReference type="CTD" id="72131586"/>
<dbReference type="Pfam" id="PF00361">
    <property type="entry name" value="Proton_antipo_M"/>
    <property type="match status" value="1"/>
</dbReference>
<evidence type="ECO:0000256" key="17">
    <source>
        <dbReference type="ARBA" id="ARBA00049551"/>
    </source>
</evidence>
<evidence type="ECO:0000256" key="9">
    <source>
        <dbReference type="ARBA" id="ARBA00022792"/>
    </source>
</evidence>
<feature type="transmembrane region" description="Helical" evidence="18">
    <location>
        <begin position="56"/>
        <end position="78"/>
    </location>
</feature>
<dbReference type="EC" id="7.1.1.2" evidence="4 18"/>
<keyword evidence="13 18" id="KW-0520">NAD</keyword>
<sequence>MKINTQMITIYLLSVSTVMVLTSKSWMGMWIGMEINMIGFVPLLKAKNKESSSSSMIYFLTQSMGSSLMLYSLLSMWFQSPSGHSSLMMTMMMASIMIKMGLPPMHMWMIYVLNNSSWSCCFILLTWQKVAPLTVMYHLNQTINETMTMAMMTTIIGSIGGINHTSIRKIMGYSSVSHMGWMMITLNNINKCTMYFIIYTIMVYTMCQMLETENMFYLNQFMLTNKINKIAITLNMLSMGGLPPMIGFLPKWIAIQTMINNNLVMIASIMTMTSLITLMVYMNMISPMMTMSNTMNKTAITTEKDYSRMIIISMMTPLALSINILM</sequence>
<reference evidence="20" key="1">
    <citation type="journal article" date="2022" name="Cladistics">
        <title>Diversification of the phytophagous lineages of true bugs (Insecta: Hemiptera: Heteroptera) shortly after that of the flowering plants.</title>
        <authorList>
            <person name="Ye F."/>
            <person name="Kment P."/>
            <person name="Redei D."/>
            <person name="Luo J.Y."/>
            <person name="Wang Y.H."/>
            <person name="Kuechler S.M."/>
            <person name="Zhang W.W."/>
            <person name="Chen P.P."/>
            <person name="Wu H.Y."/>
            <person name="Wu Y.Z."/>
            <person name="Sun X.Y."/>
            <person name="Ding L."/>
            <person name="Wang Y.R."/>
            <person name="Xie Q."/>
        </authorList>
    </citation>
    <scope>NUCLEOTIDE SEQUENCE</scope>
</reference>
<dbReference type="RefSeq" id="YP_010373850.1">
    <property type="nucleotide sequence ID" value="NC_063144.1"/>
</dbReference>
<dbReference type="PRINTS" id="PR01436">
    <property type="entry name" value="NADHDHGNASE2"/>
</dbReference>
<evidence type="ECO:0000256" key="13">
    <source>
        <dbReference type="ARBA" id="ARBA00023027"/>
    </source>
</evidence>
<feature type="transmembrane region" description="Helical" evidence="18">
    <location>
        <begin position="306"/>
        <end position="325"/>
    </location>
</feature>